<proteinExistence type="predicted"/>
<dbReference type="EMBL" id="JADGMS010000005">
    <property type="protein sequence ID" value="KAF9682976.1"/>
    <property type="molecule type" value="Genomic_DNA"/>
</dbReference>
<reference evidence="2 3" key="1">
    <citation type="submission" date="2020-10" db="EMBL/GenBank/DDBJ databases">
        <title>Plant Genome Project.</title>
        <authorList>
            <person name="Zhang R.-G."/>
        </authorList>
    </citation>
    <scope>NUCLEOTIDE SEQUENCE [LARGE SCALE GENOMIC DNA]</scope>
    <source>
        <strain evidence="2">FAFU-HL-1</strain>
        <tissue evidence="2">Leaf</tissue>
    </source>
</reference>
<evidence type="ECO:0000313" key="2">
    <source>
        <dbReference type="EMBL" id="KAF9682976.1"/>
    </source>
</evidence>
<dbReference type="Proteomes" id="UP000657918">
    <property type="component" value="Unassembled WGS sequence"/>
</dbReference>
<feature type="region of interest" description="Disordered" evidence="1">
    <location>
        <begin position="70"/>
        <end position="117"/>
    </location>
</feature>
<keyword evidence="3" id="KW-1185">Reference proteome</keyword>
<dbReference type="AlphaFoldDB" id="A0A835KBS0"/>
<sequence>MSLENTSPRYDDTIIPCSSLFRKVLNDDEKPAGVKSSLSGYEDEKLLISQHLKVLERKLHQFASHDYSEEAARGELNAGESLDNEGSQTAEQTEEDNSSMQRDSPVSNGLIFVSPIE</sequence>
<accession>A0A835KBS0</accession>
<evidence type="ECO:0000313" key="3">
    <source>
        <dbReference type="Proteomes" id="UP000657918"/>
    </source>
</evidence>
<comment type="caution">
    <text evidence="2">The sequence shown here is derived from an EMBL/GenBank/DDBJ whole genome shotgun (WGS) entry which is preliminary data.</text>
</comment>
<feature type="compositionally biased region" description="Polar residues" evidence="1">
    <location>
        <begin position="98"/>
        <end position="107"/>
    </location>
</feature>
<evidence type="ECO:0000256" key="1">
    <source>
        <dbReference type="SAM" id="MobiDB-lite"/>
    </source>
</evidence>
<name>A0A835KBS0_9ROSI</name>
<dbReference type="OrthoDB" id="10371950at2759"/>
<protein>
    <submittedName>
        <fullName evidence="2">Uncharacterized protein</fullName>
    </submittedName>
</protein>
<gene>
    <name evidence="2" type="ORF">SADUNF_Sadunf05G0164100</name>
</gene>
<organism evidence="2 3">
    <name type="scientific">Salix dunnii</name>
    <dbReference type="NCBI Taxonomy" id="1413687"/>
    <lineage>
        <taxon>Eukaryota</taxon>
        <taxon>Viridiplantae</taxon>
        <taxon>Streptophyta</taxon>
        <taxon>Embryophyta</taxon>
        <taxon>Tracheophyta</taxon>
        <taxon>Spermatophyta</taxon>
        <taxon>Magnoliopsida</taxon>
        <taxon>eudicotyledons</taxon>
        <taxon>Gunneridae</taxon>
        <taxon>Pentapetalae</taxon>
        <taxon>rosids</taxon>
        <taxon>fabids</taxon>
        <taxon>Malpighiales</taxon>
        <taxon>Salicaceae</taxon>
        <taxon>Saliceae</taxon>
        <taxon>Salix</taxon>
    </lineage>
</organism>